<dbReference type="PROSITE" id="PS51257">
    <property type="entry name" value="PROKAR_LIPOPROTEIN"/>
    <property type="match status" value="1"/>
</dbReference>
<gene>
    <name evidence="1" type="ORF">IM811_010310</name>
</gene>
<evidence type="ECO:0000313" key="2">
    <source>
        <dbReference type="Proteomes" id="UP000616885"/>
    </source>
</evidence>
<accession>A0A8H7NFA7</accession>
<proteinExistence type="predicted"/>
<dbReference type="AlphaFoldDB" id="A0A8H7NFA7"/>
<protein>
    <submittedName>
        <fullName evidence="1">Uncharacterized protein</fullName>
    </submittedName>
</protein>
<name>A0A8H7NFA7_BIOOC</name>
<dbReference type="EMBL" id="JADCTT010000003">
    <property type="protein sequence ID" value="KAF9754869.1"/>
    <property type="molecule type" value="Genomic_DNA"/>
</dbReference>
<sequence length="131" mass="14429">MLKWPDASLPAMHTVRSTASLALVGVGCWVHHSVWRPPICSNLPNHEWFMMRCRNDEAIENGDGLSIITPPAGSSSHCKPIPPQPAVIWEKCPIEAFDLRGLVSSSPEMGEHDAMTRDLCIRVRFGLMGGI</sequence>
<dbReference type="Proteomes" id="UP000616885">
    <property type="component" value="Unassembled WGS sequence"/>
</dbReference>
<comment type="caution">
    <text evidence="1">The sequence shown here is derived from an EMBL/GenBank/DDBJ whole genome shotgun (WGS) entry which is preliminary data.</text>
</comment>
<evidence type="ECO:0000313" key="1">
    <source>
        <dbReference type="EMBL" id="KAF9754869.1"/>
    </source>
</evidence>
<reference evidence="1" key="1">
    <citation type="submission" date="2020-10" db="EMBL/GenBank/DDBJ databases">
        <title>High-Quality Genome Resource of Clonostachys rosea strain S41 by Oxford Nanopore Long-Read Sequencing.</title>
        <authorList>
            <person name="Wang H."/>
        </authorList>
    </citation>
    <scope>NUCLEOTIDE SEQUENCE</scope>
    <source>
        <strain evidence="1">S41</strain>
    </source>
</reference>
<organism evidence="1 2">
    <name type="scientific">Bionectria ochroleuca</name>
    <name type="common">Gliocladium roseum</name>
    <dbReference type="NCBI Taxonomy" id="29856"/>
    <lineage>
        <taxon>Eukaryota</taxon>
        <taxon>Fungi</taxon>
        <taxon>Dikarya</taxon>
        <taxon>Ascomycota</taxon>
        <taxon>Pezizomycotina</taxon>
        <taxon>Sordariomycetes</taxon>
        <taxon>Hypocreomycetidae</taxon>
        <taxon>Hypocreales</taxon>
        <taxon>Bionectriaceae</taxon>
        <taxon>Clonostachys</taxon>
    </lineage>
</organism>